<evidence type="ECO:0000313" key="4">
    <source>
        <dbReference type="EMBL" id="WYY26593.1"/>
    </source>
</evidence>
<dbReference type="Proteomes" id="UP001484199">
    <property type="component" value="Chromosome"/>
</dbReference>
<reference evidence="4" key="1">
    <citation type="submission" date="2024-03" db="EMBL/GenBank/DDBJ databases">
        <title>The Complete Genome of 'Candidatus Phytoplasma fraxini' AshY1 from the Ash Yellows Group.</title>
        <authorList>
            <person name="Boehm J.W."/>
            <person name="Huettel B."/>
            <person name="Schneider B."/>
            <person name="Kube M."/>
        </authorList>
    </citation>
    <scope>NUCLEOTIDE SEQUENCE [LARGE SCALE GENOMIC DNA]</scope>
    <source>
        <strain evidence="4">AshY1</strain>
    </source>
</reference>
<evidence type="ECO:0000259" key="2">
    <source>
        <dbReference type="Pfam" id="PF07261"/>
    </source>
</evidence>
<proteinExistence type="inferred from homology"/>
<feature type="domain" description="DnaB/C C-terminal" evidence="2">
    <location>
        <begin position="124"/>
        <end position="179"/>
    </location>
</feature>
<accession>A0ABZ2U8S4</accession>
<dbReference type="InterPro" id="IPR036388">
    <property type="entry name" value="WH-like_DNA-bd_sf"/>
</dbReference>
<dbReference type="Pfam" id="PF21984">
    <property type="entry name" value="DnaD_N"/>
    <property type="match status" value="1"/>
</dbReference>
<organism evidence="4 5">
    <name type="scientific">Ash yellows phytoplasma</name>
    <dbReference type="NCBI Taxonomy" id="35780"/>
    <lineage>
        <taxon>Bacteria</taxon>
        <taxon>Bacillati</taxon>
        <taxon>Mycoplasmatota</taxon>
        <taxon>Mollicutes</taxon>
        <taxon>Acholeplasmatales</taxon>
        <taxon>Acholeplasmataceae</taxon>
        <taxon>Candidatus Phytoplasma</taxon>
        <taxon>16SrVII (Ash yellows group)</taxon>
    </lineage>
</organism>
<protein>
    <submittedName>
        <fullName evidence="4">DnaD domain protein</fullName>
    </submittedName>
</protein>
<dbReference type="SUPFAM" id="SSF158499">
    <property type="entry name" value="DnaD domain-like"/>
    <property type="match status" value="1"/>
</dbReference>
<dbReference type="RefSeq" id="WP_341266493.1">
    <property type="nucleotide sequence ID" value="NZ_CP146843.1"/>
</dbReference>
<evidence type="ECO:0000313" key="5">
    <source>
        <dbReference type="Proteomes" id="UP001484199"/>
    </source>
</evidence>
<name>A0ABZ2U8S4_ASHYP</name>
<gene>
    <name evidence="4" type="ORF">AshY1_04870</name>
</gene>
<dbReference type="Pfam" id="PF07261">
    <property type="entry name" value="DnaB_2"/>
    <property type="match status" value="1"/>
</dbReference>
<dbReference type="InterPro" id="IPR053843">
    <property type="entry name" value="DnaD_N"/>
</dbReference>
<sequence length="204" mass="24543">MFKILYEKGFLNIEKMLIEEYHKVNLTFQEARILILLLDCLEDKNFSSLFLAKKANLSKNEIENILEELFQKEFFAFSEDKEDNKIIEVFNLDNTFHKLEQLYFKKKKNIQLKQQNKYITETIDKIEQLKGLNLSSYELEIIKSWYLDKNYSNDEIKNSINIAIANKKKSIYYIERILNHKNSLKIEKDDKTDKILHKIFNKIK</sequence>
<evidence type="ECO:0000256" key="1">
    <source>
        <dbReference type="ARBA" id="ARBA00093462"/>
    </source>
</evidence>
<dbReference type="InterPro" id="IPR006343">
    <property type="entry name" value="DnaB/C_C"/>
</dbReference>
<dbReference type="EMBL" id="CP146843">
    <property type="protein sequence ID" value="WYY26593.1"/>
    <property type="molecule type" value="Genomic_DNA"/>
</dbReference>
<dbReference type="Gene3D" id="1.10.10.630">
    <property type="entry name" value="DnaD domain-like"/>
    <property type="match status" value="1"/>
</dbReference>
<dbReference type="InterPro" id="IPR034829">
    <property type="entry name" value="DnaD-like_sf"/>
</dbReference>
<keyword evidence="5" id="KW-1185">Reference proteome</keyword>
<evidence type="ECO:0000259" key="3">
    <source>
        <dbReference type="Pfam" id="PF21984"/>
    </source>
</evidence>
<feature type="domain" description="DnaD N-terminal" evidence="3">
    <location>
        <begin position="13"/>
        <end position="108"/>
    </location>
</feature>
<dbReference type="Gene3D" id="1.10.10.10">
    <property type="entry name" value="Winged helix-like DNA-binding domain superfamily/Winged helix DNA-binding domain"/>
    <property type="match status" value="1"/>
</dbReference>
<comment type="similarity">
    <text evidence="1">Belongs to the DnaB/DnaD family.</text>
</comment>